<evidence type="ECO:0000259" key="6">
    <source>
        <dbReference type="PROSITE" id="PS50066"/>
    </source>
</evidence>
<evidence type="ECO:0000313" key="8">
    <source>
        <dbReference type="Proteomes" id="UP000326939"/>
    </source>
</evidence>
<comment type="subcellular location">
    <subcellularLocation>
        <location evidence="1">Nucleus</location>
    </subcellularLocation>
</comment>
<dbReference type="GO" id="GO:0005634">
    <property type="term" value="C:nucleus"/>
    <property type="evidence" value="ECO:0007669"/>
    <property type="project" value="UniProtKB-SubCell"/>
</dbReference>
<dbReference type="AlphaFoldDB" id="A0A5N5K0Y4"/>
<accession>A0A5N5K0Y4</accession>
<name>A0A5N5K0Y4_9ROSI</name>
<reference evidence="8" key="1">
    <citation type="journal article" date="2019" name="Gigascience">
        <title>De novo genome assembly of the endangered Acer yangbiense, a plant species with extremely small populations endemic to Yunnan Province, China.</title>
        <authorList>
            <person name="Yang J."/>
            <person name="Wariss H.M."/>
            <person name="Tao L."/>
            <person name="Zhang R."/>
            <person name="Yun Q."/>
            <person name="Hollingsworth P."/>
            <person name="Dao Z."/>
            <person name="Luo G."/>
            <person name="Guo H."/>
            <person name="Ma Y."/>
            <person name="Sun W."/>
        </authorList>
    </citation>
    <scope>NUCLEOTIDE SEQUENCE [LARGE SCALE GENOMIC DNA]</scope>
    <source>
        <strain evidence="8">cv. br00</strain>
    </source>
</reference>
<dbReference type="Gene3D" id="3.40.1810.10">
    <property type="entry name" value="Transcription factor, MADS-box"/>
    <property type="match status" value="1"/>
</dbReference>
<protein>
    <recommendedName>
        <fullName evidence="6">MADS-box domain-containing protein</fullName>
    </recommendedName>
</protein>
<keyword evidence="5" id="KW-0539">Nucleus</keyword>
<dbReference type="CDD" id="cd00120">
    <property type="entry name" value="MADS"/>
    <property type="match status" value="1"/>
</dbReference>
<dbReference type="SUPFAM" id="SSF55455">
    <property type="entry name" value="SRF-like"/>
    <property type="match status" value="1"/>
</dbReference>
<dbReference type="GO" id="GO:0046983">
    <property type="term" value="F:protein dimerization activity"/>
    <property type="evidence" value="ECO:0007669"/>
    <property type="project" value="InterPro"/>
</dbReference>
<organism evidence="7 8">
    <name type="scientific">Salix brachista</name>
    <dbReference type="NCBI Taxonomy" id="2182728"/>
    <lineage>
        <taxon>Eukaryota</taxon>
        <taxon>Viridiplantae</taxon>
        <taxon>Streptophyta</taxon>
        <taxon>Embryophyta</taxon>
        <taxon>Tracheophyta</taxon>
        <taxon>Spermatophyta</taxon>
        <taxon>Magnoliopsida</taxon>
        <taxon>eudicotyledons</taxon>
        <taxon>Gunneridae</taxon>
        <taxon>Pentapetalae</taxon>
        <taxon>rosids</taxon>
        <taxon>fabids</taxon>
        <taxon>Malpighiales</taxon>
        <taxon>Salicaceae</taxon>
        <taxon>Saliceae</taxon>
        <taxon>Salix</taxon>
    </lineage>
</organism>
<dbReference type="Pfam" id="PF00319">
    <property type="entry name" value="SRF-TF"/>
    <property type="match status" value="1"/>
</dbReference>
<dbReference type="EMBL" id="VDCV01000015">
    <property type="protein sequence ID" value="KAB5524992.1"/>
    <property type="molecule type" value="Genomic_DNA"/>
</dbReference>
<evidence type="ECO:0000256" key="2">
    <source>
        <dbReference type="ARBA" id="ARBA00023015"/>
    </source>
</evidence>
<evidence type="ECO:0000256" key="3">
    <source>
        <dbReference type="ARBA" id="ARBA00023125"/>
    </source>
</evidence>
<dbReference type="InterPro" id="IPR002100">
    <property type="entry name" value="TF_MADSbox"/>
</dbReference>
<evidence type="ECO:0000256" key="5">
    <source>
        <dbReference type="ARBA" id="ARBA00023242"/>
    </source>
</evidence>
<keyword evidence="4" id="KW-0804">Transcription</keyword>
<dbReference type="PROSITE" id="PS50066">
    <property type="entry name" value="MADS_BOX_2"/>
    <property type="match status" value="1"/>
</dbReference>
<evidence type="ECO:0000256" key="1">
    <source>
        <dbReference type="ARBA" id="ARBA00004123"/>
    </source>
</evidence>
<gene>
    <name evidence="7" type="ORF">DKX38_022741</name>
</gene>
<dbReference type="GO" id="GO:0003677">
    <property type="term" value="F:DNA binding"/>
    <property type="evidence" value="ECO:0007669"/>
    <property type="project" value="UniProtKB-KW"/>
</dbReference>
<keyword evidence="2" id="KW-0805">Transcription regulation</keyword>
<dbReference type="InterPro" id="IPR036879">
    <property type="entry name" value="TF_MADSbox_sf"/>
</dbReference>
<dbReference type="SMART" id="SM00432">
    <property type="entry name" value="MADS"/>
    <property type="match status" value="1"/>
</dbReference>
<proteinExistence type="predicted"/>
<evidence type="ECO:0000256" key="4">
    <source>
        <dbReference type="ARBA" id="ARBA00023163"/>
    </source>
</evidence>
<keyword evidence="8" id="KW-1185">Reference proteome</keyword>
<dbReference type="Proteomes" id="UP000326939">
    <property type="component" value="Chromosome 15"/>
</dbReference>
<feature type="domain" description="MADS-box" evidence="6">
    <location>
        <begin position="23"/>
        <end position="71"/>
    </location>
</feature>
<comment type="caution">
    <text evidence="7">The sequence shown here is derived from an EMBL/GenBank/DDBJ whole genome shotgun (WGS) entry which is preliminary data.</text>
</comment>
<keyword evidence="3" id="KW-0238">DNA-binding</keyword>
<sequence>MAEKSQRTASRREKFMKKINEGDKITRAMSFSKRQPTLKKKAEELKTLCAVTICMVCFGPDGTVETYPENAEEVKKEIRFYKGLHAMQKREFNLLGYLENVKGKFELKRQKVRRRKIEALTESFSDQIEGLSGGDLLCFIEILEKKLMGLREKINLLSNIHGEKGKAIAHDSDNMDRACDYTVPEPIEAKNNIAMVENKSAGSMVYEDLAEYFRDSELLKLAEFEYQPIIPGMRN</sequence>
<evidence type="ECO:0000313" key="7">
    <source>
        <dbReference type="EMBL" id="KAB5524992.1"/>
    </source>
</evidence>